<reference evidence="2" key="1">
    <citation type="journal article" date="2020" name="Nat. Commun.">
        <title>Genome sequence of the cluster root forming white lupin.</title>
        <authorList>
            <person name="Hufnagel B."/>
            <person name="Marques A."/>
            <person name="Soriano A."/>
            <person name="Marques L."/>
            <person name="Divol F."/>
            <person name="Doumas P."/>
            <person name="Sallet E."/>
            <person name="Mancinotti D."/>
            <person name="Carrere S."/>
            <person name="Marande W."/>
            <person name="Arribat S."/>
            <person name="Keller J."/>
            <person name="Huneau C."/>
            <person name="Blein T."/>
            <person name="Aime D."/>
            <person name="Laguerre M."/>
            <person name="Taylor J."/>
            <person name="Schubert V."/>
            <person name="Nelson M."/>
            <person name="Geu-Flores F."/>
            <person name="Crespi M."/>
            <person name="Gallardo-Guerrero K."/>
            <person name="Delaux P.-M."/>
            <person name="Salse J."/>
            <person name="Berges H."/>
            <person name="Guyot R."/>
            <person name="Gouzy J."/>
            <person name="Peret B."/>
        </authorList>
    </citation>
    <scope>NUCLEOTIDE SEQUENCE [LARGE SCALE GENOMIC DNA]</scope>
    <source>
        <strain evidence="2">cv. Amiga</strain>
    </source>
</reference>
<accession>A0A6A4QBF3</accession>
<protein>
    <submittedName>
        <fullName evidence="1">Uncharacterized protein</fullName>
    </submittedName>
</protein>
<dbReference type="PANTHER" id="PTHR48235">
    <property type="entry name" value="OS01G0916700 PROTEIN"/>
    <property type="match status" value="1"/>
</dbReference>
<organism evidence="1 2">
    <name type="scientific">Lupinus albus</name>
    <name type="common">White lupine</name>
    <name type="synonym">Lupinus termis</name>
    <dbReference type="NCBI Taxonomy" id="3870"/>
    <lineage>
        <taxon>Eukaryota</taxon>
        <taxon>Viridiplantae</taxon>
        <taxon>Streptophyta</taxon>
        <taxon>Embryophyta</taxon>
        <taxon>Tracheophyta</taxon>
        <taxon>Spermatophyta</taxon>
        <taxon>Magnoliopsida</taxon>
        <taxon>eudicotyledons</taxon>
        <taxon>Gunneridae</taxon>
        <taxon>Pentapetalae</taxon>
        <taxon>rosids</taxon>
        <taxon>fabids</taxon>
        <taxon>Fabales</taxon>
        <taxon>Fabaceae</taxon>
        <taxon>Papilionoideae</taxon>
        <taxon>50 kb inversion clade</taxon>
        <taxon>genistoids sensu lato</taxon>
        <taxon>core genistoids</taxon>
        <taxon>Genisteae</taxon>
        <taxon>Lupinus</taxon>
    </lineage>
</organism>
<evidence type="ECO:0000313" key="2">
    <source>
        <dbReference type="Proteomes" id="UP000447434"/>
    </source>
</evidence>
<sequence length="127" mass="15153">MGSQESFTHCSHNNHTLYCPLHPHPHPHRHHHHRHCPHCPLHHRHHSHSIFQSHLLPTPLPIPPTHVLHHHQPNTQISQELEHIELEDDEELDDEPVFVLTDEWREFFAKSEAKRKLEKKQNKKGKK</sequence>
<keyword evidence="2" id="KW-1185">Reference proteome</keyword>
<dbReference type="AlphaFoldDB" id="A0A6A4QBF3"/>
<evidence type="ECO:0000313" key="1">
    <source>
        <dbReference type="EMBL" id="KAE9611100.1"/>
    </source>
</evidence>
<gene>
    <name evidence="1" type="ORF">Lalb_Chr07g0194111</name>
</gene>
<dbReference type="PANTHER" id="PTHR48235:SF1">
    <property type="entry name" value="OS01G0916700 PROTEIN"/>
    <property type="match status" value="1"/>
</dbReference>
<dbReference type="EMBL" id="WOCE01000007">
    <property type="protein sequence ID" value="KAE9611100.1"/>
    <property type="molecule type" value="Genomic_DNA"/>
</dbReference>
<comment type="caution">
    <text evidence="1">The sequence shown here is derived from an EMBL/GenBank/DDBJ whole genome shotgun (WGS) entry which is preliminary data.</text>
</comment>
<proteinExistence type="predicted"/>
<dbReference type="Proteomes" id="UP000447434">
    <property type="component" value="Chromosome 7"/>
</dbReference>
<name>A0A6A4QBF3_LUPAL</name>